<proteinExistence type="predicted"/>
<dbReference type="AlphaFoldDB" id="A0A2T8KVA5"/>
<organism evidence="1">
    <name type="scientific">Panicum hallii</name>
    <dbReference type="NCBI Taxonomy" id="206008"/>
    <lineage>
        <taxon>Eukaryota</taxon>
        <taxon>Viridiplantae</taxon>
        <taxon>Streptophyta</taxon>
        <taxon>Embryophyta</taxon>
        <taxon>Tracheophyta</taxon>
        <taxon>Spermatophyta</taxon>
        <taxon>Magnoliopsida</taxon>
        <taxon>Liliopsida</taxon>
        <taxon>Poales</taxon>
        <taxon>Poaceae</taxon>
        <taxon>PACMAD clade</taxon>
        <taxon>Panicoideae</taxon>
        <taxon>Panicodae</taxon>
        <taxon>Paniceae</taxon>
        <taxon>Panicinae</taxon>
        <taxon>Panicum</taxon>
        <taxon>Panicum sect. Panicum</taxon>
    </lineage>
</organism>
<protein>
    <submittedName>
        <fullName evidence="1">Uncharacterized protein</fullName>
    </submittedName>
</protein>
<sequence length="61" mass="6949">MKQLGSTCHALSQSPPPSFFLLLSFLSRKEGMIPWELTPRVRSTPHRWSVQHECVGTPTTR</sequence>
<dbReference type="EMBL" id="CM008046">
    <property type="protein sequence ID" value="PVH66111.1"/>
    <property type="molecule type" value="Genomic_DNA"/>
</dbReference>
<name>A0A2T8KVA5_9POAL</name>
<gene>
    <name evidence="1" type="ORF">PAHAL_1G152700</name>
</gene>
<dbReference type="Proteomes" id="UP000243499">
    <property type="component" value="Chromosome 1"/>
</dbReference>
<reference evidence="1" key="1">
    <citation type="submission" date="2018-04" db="EMBL/GenBank/DDBJ databases">
        <title>WGS assembly of Panicum hallii.</title>
        <authorList>
            <person name="Lovell J."/>
            <person name="Jenkins J."/>
            <person name="Lowry D."/>
            <person name="Mamidi S."/>
            <person name="Sreedasyam A."/>
            <person name="Weng X."/>
            <person name="Barry K."/>
            <person name="Bonette J."/>
            <person name="Campitelli B."/>
            <person name="Daum C."/>
            <person name="Gordon S."/>
            <person name="Gould B."/>
            <person name="Lipzen A."/>
            <person name="Macqueen A."/>
            <person name="Palacio-Mejia J."/>
            <person name="Plott C."/>
            <person name="Shakirov E."/>
            <person name="Shu S."/>
            <person name="Yoshinaga Y."/>
            <person name="Zane M."/>
            <person name="Rokhsar D."/>
            <person name="Grimwood J."/>
            <person name="Schmutz J."/>
            <person name="Juenger T."/>
        </authorList>
    </citation>
    <scope>NUCLEOTIDE SEQUENCE [LARGE SCALE GENOMIC DNA]</scope>
    <source>
        <strain evidence="1">FIL2</strain>
    </source>
</reference>
<dbReference type="Gramene" id="PVH66111">
    <property type="protein sequence ID" value="PVH66111"/>
    <property type="gene ID" value="PAHAL_1G152700"/>
</dbReference>
<evidence type="ECO:0000313" key="1">
    <source>
        <dbReference type="EMBL" id="PVH66111.1"/>
    </source>
</evidence>
<accession>A0A2T8KVA5</accession>